<name>A0ABD0UTZ5_DENTH</name>
<organism evidence="3 4">
    <name type="scientific">Dendrobium thyrsiflorum</name>
    <name type="common">Pinecone-like raceme dendrobium</name>
    <name type="synonym">Orchid</name>
    <dbReference type="NCBI Taxonomy" id="117978"/>
    <lineage>
        <taxon>Eukaryota</taxon>
        <taxon>Viridiplantae</taxon>
        <taxon>Streptophyta</taxon>
        <taxon>Embryophyta</taxon>
        <taxon>Tracheophyta</taxon>
        <taxon>Spermatophyta</taxon>
        <taxon>Magnoliopsida</taxon>
        <taxon>Liliopsida</taxon>
        <taxon>Asparagales</taxon>
        <taxon>Orchidaceae</taxon>
        <taxon>Epidendroideae</taxon>
        <taxon>Malaxideae</taxon>
        <taxon>Dendrobiinae</taxon>
        <taxon>Dendrobium</taxon>
    </lineage>
</organism>
<gene>
    <name evidence="3" type="ORF">M5K25_013660</name>
</gene>
<protein>
    <submittedName>
        <fullName evidence="3">Uncharacterized protein</fullName>
    </submittedName>
</protein>
<evidence type="ECO:0000313" key="3">
    <source>
        <dbReference type="EMBL" id="KAL0916169.1"/>
    </source>
</evidence>
<dbReference type="AlphaFoldDB" id="A0ABD0UTZ5"/>
<dbReference type="EMBL" id="JANQDX010000011">
    <property type="protein sequence ID" value="KAL0916169.1"/>
    <property type="molecule type" value="Genomic_DNA"/>
</dbReference>
<reference evidence="3 4" key="1">
    <citation type="journal article" date="2024" name="Plant Biotechnol. J.">
        <title>Dendrobium thyrsiflorum genome and its molecular insights into genes involved in important horticultural traits.</title>
        <authorList>
            <person name="Chen B."/>
            <person name="Wang J.Y."/>
            <person name="Zheng P.J."/>
            <person name="Li K.L."/>
            <person name="Liang Y.M."/>
            <person name="Chen X.F."/>
            <person name="Zhang C."/>
            <person name="Zhao X."/>
            <person name="He X."/>
            <person name="Zhang G.Q."/>
            <person name="Liu Z.J."/>
            <person name="Xu Q."/>
        </authorList>
    </citation>
    <scope>NUCLEOTIDE SEQUENCE [LARGE SCALE GENOMIC DNA]</scope>
    <source>
        <strain evidence="3">GZMU011</strain>
    </source>
</reference>
<dbReference type="Pfam" id="PF00012">
    <property type="entry name" value="HSP70"/>
    <property type="match status" value="1"/>
</dbReference>
<dbReference type="Gene3D" id="3.90.640.10">
    <property type="entry name" value="Actin, Chain A, domain 4"/>
    <property type="match status" value="1"/>
</dbReference>
<proteinExistence type="predicted"/>
<dbReference type="PANTHER" id="PTHR19375">
    <property type="entry name" value="HEAT SHOCK PROTEIN 70KDA"/>
    <property type="match status" value="1"/>
</dbReference>
<keyword evidence="4" id="KW-1185">Reference proteome</keyword>
<dbReference type="GO" id="GO:0005524">
    <property type="term" value="F:ATP binding"/>
    <property type="evidence" value="ECO:0007669"/>
    <property type="project" value="UniProtKB-KW"/>
</dbReference>
<dbReference type="Gene3D" id="3.30.420.40">
    <property type="match status" value="2"/>
</dbReference>
<sequence length="326" mass="36086">MNRCPGNCLVHLHSAASKDWFLRRLNPFKRYVSPDGTRYFVLTQTNNEQKLLSPSEVSTVHFLKKIADLERTGGCRIDNIIFILPASCNSPQYQSQVSDAAEAAGAHVLLFIERPVLAAAYYDSFSDGQKSVLVFELDGRILEISLITVDLDLNVKAAVSDFGCPLFNVLLSKLSSKLEFDFTSDVDALIDIRTECERAKKVLCLGSDSVELKFERQGREVIETISRASLVEMNLNLLRSGVMKCLMEAGVEQDAVDEVVLAGASTNIPEVRQVLREFFHKQPLRCEIDPANLIKLSVLQYLDILSDLAGVAVVGVNIADRGVFSV</sequence>
<evidence type="ECO:0000256" key="1">
    <source>
        <dbReference type="ARBA" id="ARBA00022741"/>
    </source>
</evidence>
<dbReference type="InterPro" id="IPR043129">
    <property type="entry name" value="ATPase_NBD"/>
</dbReference>
<comment type="caution">
    <text evidence="3">The sequence shown here is derived from an EMBL/GenBank/DDBJ whole genome shotgun (WGS) entry which is preliminary data.</text>
</comment>
<accession>A0ABD0UTZ5</accession>
<keyword evidence="2" id="KW-0067">ATP-binding</keyword>
<dbReference type="Proteomes" id="UP001552299">
    <property type="component" value="Unassembled WGS sequence"/>
</dbReference>
<dbReference type="InterPro" id="IPR013126">
    <property type="entry name" value="Hsp_70_fam"/>
</dbReference>
<evidence type="ECO:0000313" key="4">
    <source>
        <dbReference type="Proteomes" id="UP001552299"/>
    </source>
</evidence>
<dbReference type="SUPFAM" id="SSF53067">
    <property type="entry name" value="Actin-like ATPase domain"/>
    <property type="match status" value="2"/>
</dbReference>
<evidence type="ECO:0000256" key="2">
    <source>
        <dbReference type="ARBA" id="ARBA00022840"/>
    </source>
</evidence>
<keyword evidence="1" id="KW-0547">Nucleotide-binding</keyword>